<name>A0A0A9APN0_ARUDO</name>
<proteinExistence type="predicted"/>
<dbReference type="AlphaFoldDB" id="A0A0A9APN0"/>
<organism evidence="1">
    <name type="scientific">Arundo donax</name>
    <name type="common">Giant reed</name>
    <name type="synonym">Donax arundinaceus</name>
    <dbReference type="NCBI Taxonomy" id="35708"/>
    <lineage>
        <taxon>Eukaryota</taxon>
        <taxon>Viridiplantae</taxon>
        <taxon>Streptophyta</taxon>
        <taxon>Embryophyta</taxon>
        <taxon>Tracheophyta</taxon>
        <taxon>Spermatophyta</taxon>
        <taxon>Magnoliopsida</taxon>
        <taxon>Liliopsida</taxon>
        <taxon>Poales</taxon>
        <taxon>Poaceae</taxon>
        <taxon>PACMAD clade</taxon>
        <taxon>Arundinoideae</taxon>
        <taxon>Arundineae</taxon>
        <taxon>Arundo</taxon>
    </lineage>
</organism>
<reference evidence="1" key="2">
    <citation type="journal article" date="2015" name="Data Brief">
        <title>Shoot transcriptome of the giant reed, Arundo donax.</title>
        <authorList>
            <person name="Barrero R.A."/>
            <person name="Guerrero F.D."/>
            <person name="Moolhuijzen P."/>
            <person name="Goolsby J.A."/>
            <person name="Tidwell J."/>
            <person name="Bellgard S.E."/>
            <person name="Bellgard M.I."/>
        </authorList>
    </citation>
    <scope>NUCLEOTIDE SEQUENCE</scope>
    <source>
        <tissue evidence="1">Shoot tissue taken approximately 20 cm above the soil surface</tissue>
    </source>
</reference>
<reference evidence="1" key="1">
    <citation type="submission" date="2014-09" db="EMBL/GenBank/DDBJ databases">
        <authorList>
            <person name="Magalhaes I.L.F."/>
            <person name="Oliveira U."/>
            <person name="Santos F.R."/>
            <person name="Vidigal T.H.D.A."/>
            <person name="Brescovit A.D."/>
            <person name="Santos A.J."/>
        </authorList>
    </citation>
    <scope>NUCLEOTIDE SEQUENCE</scope>
    <source>
        <tissue evidence="1">Shoot tissue taken approximately 20 cm above the soil surface</tissue>
    </source>
</reference>
<protein>
    <submittedName>
        <fullName evidence="1">Uncharacterized protein</fullName>
    </submittedName>
</protein>
<dbReference type="EMBL" id="GBRH01244824">
    <property type="protein sequence ID" value="JAD53071.1"/>
    <property type="molecule type" value="Transcribed_RNA"/>
</dbReference>
<accession>A0A0A9APN0</accession>
<sequence length="23" mass="2637">MYADQCSVADTIWRNTLLGHDVQ</sequence>
<evidence type="ECO:0000313" key="1">
    <source>
        <dbReference type="EMBL" id="JAD53071.1"/>
    </source>
</evidence>